<feature type="domain" description="Peptidase M16 N-terminal" evidence="10">
    <location>
        <begin position="245"/>
        <end position="364"/>
    </location>
</feature>
<dbReference type="Proteomes" id="UP001454036">
    <property type="component" value="Unassembled WGS sequence"/>
</dbReference>
<evidence type="ECO:0000256" key="6">
    <source>
        <dbReference type="ARBA" id="ARBA00022833"/>
    </source>
</evidence>
<gene>
    <name evidence="14" type="ORF">LIER_14570</name>
</gene>
<evidence type="ECO:0000256" key="7">
    <source>
        <dbReference type="ARBA" id="ARBA00023049"/>
    </source>
</evidence>
<dbReference type="GO" id="GO:0004222">
    <property type="term" value="F:metalloendopeptidase activity"/>
    <property type="evidence" value="ECO:0007669"/>
    <property type="project" value="InterPro"/>
</dbReference>
<dbReference type="FunFam" id="3.30.830.10:FF:000003">
    <property type="entry name" value="Insulin-degrading enzyme"/>
    <property type="match status" value="1"/>
</dbReference>
<dbReference type="FunFam" id="3.30.830.10:FF:000030">
    <property type="entry name" value="Insulin-degrading enzyme"/>
    <property type="match status" value="1"/>
</dbReference>
<name>A0AAV3Q3S2_LITER</name>
<accession>A0AAV3Q3S2</accession>
<dbReference type="GO" id="GO:0006508">
    <property type="term" value="P:proteolysis"/>
    <property type="evidence" value="ECO:0007669"/>
    <property type="project" value="UniProtKB-KW"/>
</dbReference>
<comment type="caution">
    <text evidence="14">The sequence shown here is derived from an EMBL/GenBank/DDBJ whole genome shotgun (WGS) entry which is preliminary data.</text>
</comment>
<keyword evidence="3" id="KW-0645">Protease</keyword>
<dbReference type="SUPFAM" id="SSF63411">
    <property type="entry name" value="LuxS/MPP-like metallohydrolase"/>
    <property type="match status" value="4"/>
</dbReference>
<feature type="region of interest" description="Disordered" evidence="9">
    <location>
        <begin position="201"/>
        <end position="247"/>
    </location>
</feature>
<dbReference type="InterPro" id="IPR011765">
    <property type="entry name" value="Pept_M16_N"/>
</dbReference>
<comment type="cofactor">
    <cofactor evidence="1">
        <name>Zn(2+)</name>
        <dbReference type="ChEBI" id="CHEBI:29105"/>
    </cofactor>
</comment>
<dbReference type="PANTHER" id="PTHR43690">
    <property type="entry name" value="NARDILYSIN"/>
    <property type="match status" value="1"/>
</dbReference>
<keyword evidence="4" id="KW-0479">Metal-binding</keyword>
<keyword evidence="5" id="KW-0378">Hydrolase</keyword>
<dbReference type="Pfam" id="PF16187">
    <property type="entry name" value="Peptidase_M16_M"/>
    <property type="match status" value="1"/>
</dbReference>
<evidence type="ECO:0000259" key="13">
    <source>
        <dbReference type="Pfam" id="PF22456"/>
    </source>
</evidence>
<evidence type="ECO:0000256" key="9">
    <source>
        <dbReference type="SAM" id="MobiDB-lite"/>
    </source>
</evidence>
<dbReference type="InterPro" id="IPR032632">
    <property type="entry name" value="Peptidase_M16_M"/>
</dbReference>
<evidence type="ECO:0000256" key="3">
    <source>
        <dbReference type="ARBA" id="ARBA00022670"/>
    </source>
</evidence>
<dbReference type="Pfam" id="PF05193">
    <property type="entry name" value="Peptidase_M16_C"/>
    <property type="match status" value="1"/>
</dbReference>
<dbReference type="InterPro" id="IPR054734">
    <property type="entry name" value="PqqF-like_C_4"/>
</dbReference>
<dbReference type="InterPro" id="IPR007863">
    <property type="entry name" value="Peptidase_M16_C"/>
</dbReference>
<evidence type="ECO:0000256" key="2">
    <source>
        <dbReference type="ARBA" id="ARBA00007261"/>
    </source>
</evidence>
<dbReference type="Pfam" id="PF00675">
    <property type="entry name" value="Peptidase_M16"/>
    <property type="match status" value="1"/>
</dbReference>
<feature type="compositionally biased region" description="Acidic residues" evidence="9">
    <location>
        <begin position="211"/>
        <end position="240"/>
    </location>
</feature>
<feature type="domain" description="Peptidase M16 middle/third" evidence="12">
    <location>
        <begin position="589"/>
        <end position="872"/>
    </location>
</feature>
<keyword evidence="15" id="KW-1185">Reference proteome</keyword>
<evidence type="ECO:0000256" key="8">
    <source>
        <dbReference type="RuleBase" id="RU004447"/>
    </source>
</evidence>
<evidence type="ECO:0000256" key="1">
    <source>
        <dbReference type="ARBA" id="ARBA00001947"/>
    </source>
</evidence>
<comment type="similarity">
    <text evidence="2 8">Belongs to the peptidase M16 family.</text>
</comment>
<evidence type="ECO:0000256" key="5">
    <source>
        <dbReference type="ARBA" id="ARBA00022801"/>
    </source>
</evidence>
<dbReference type="AlphaFoldDB" id="A0AAV3Q3S2"/>
<protein>
    <submittedName>
        <fullName evidence="14">Metalloprotease</fullName>
    </submittedName>
</protein>
<evidence type="ECO:0000313" key="14">
    <source>
        <dbReference type="EMBL" id="GAA0157265.1"/>
    </source>
</evidence>
<proteinExistence type="inferred from homology"/>
<evidence type="ECO:0000313" key="15">
    <source>
        <dbReference type="Proteomes" id="UP001454036"/>
    </source>
</evidence>
<dbReference type="Gene3D" id="3.30.830.10">
    <property type="entry name" value="Metalloenzyme, LuxS/M16 peptidase-like"/>
    <property type="match status" value="4"/>
</dbReference>
<dbReference type="Pfam" id="PF22456">
    <property type="entry name" value="PqqF-like_C_4"/>
    <property type="match status" value="1"/>
</dbReference>
<keyword evidence="7 14" id="KW-0482">Metalloprotease</keyword>
<evidence type="ECO:0000259" key="11">
    <source>
        <dbReference type="Pfam" id="PF05193"/>
    </source>
</evidence>
<dbReference type="EMBL" id="BAABME010003067">
    <property type="protein sequence ID" value="GAA0157265.1"/>
    <property type="molecule type" value="Genomic_DNA"/>
</dbReference>
<reference evidence="14 15" key="1">
    <citation type="submission" date="2024-01" db="EMBL/GenBank/DDBJ databases">
        <title>The complete chloroplast genome sequence of Lithospermum erythrorhizon: insights into the phylogenetic relationship among Boraginaceae species and the maternal lineages of purple gromwells.</title>
        <authorList>
            <person name="Okada T."/>
            <person name="Watanabe K."/>
        </authorList>
    </citation>
    <scope>NUCLEOTIDE SEQUENCE [LARGE SCALE GENOMIC DNA]</scope>
</reference>
<feature type="domain" description="Peptidase M16 C-terminal" evidence="11">
    <location>
        <begin position="402"/>
        <end position="582"/>
    </location>
</feature>
<evidence type="ECO:0000259" key="10">
    <source>
        <dbReference type="Pfam" id="PF00675"/>
    </source>
</evidence>
<evidence type="ECO:0000256" key="4">
    <source>
        <dbReference type="ARBA" id="ARBA00022723"/>
    </source>
</evidence>
<dbReference type="InterPro" id="IPR011249">
    <property type="entry name" value="Metalloenz_LuxS/M16"/>
</dbReference>
<feature type="domain" description="Coenzyme PQQ synthesis protein F-like C-terminal lobe" evidence="13">
    <location>
        <begin position="984"/>
        <end position="1083"/>
    </location>
</feature>
<dbReference type="PANTHER" id="PTHR43690:SF18">
    <property type="entry name" value="INSULIN-DEGRADING ENZYME-RELATED"/>
    <property type="match status" value="1"/>
</dbReference>
<keyword evidence="6" id="KW-0862">Zinc</keyword>
<dbReference type="FunFam" id="3.30.830.10:FF:000005">
    <property type="entry name" value="nardilysin isoform X1"/>
    <property type="match status" value="1"/>
</dbReference>
<dbReference type="GO" id="GO:0046872">
    <property type="term" value="F:metal ion binding"/>
    <property type="evidence" value="ECO:0007669"/>
    <property type="project" value="UniProtKB-KW"/>
</dbReference>
<dbReference type="PROSITE" id="PS00143">
    <property type="entry name" value="INSULINASE"/>
    <property type="match status" value="1"/>
</dbReference>
<organism evidence="14 15">
    <name type="scientific">Lithospermum erythrorhizon</name>
    <name type="common">Purple gromwell</name>
    <name type="synonym">Lithospermum officinale var. erythrorhizon</name>
    <dbReference type="NCBI Taxonomy" id="34254"/>
    <lineage>
        <taxon>Eukaryota</taxon>
        <taxon>Viridiplantae</taxon>
        <taxon>Streptophyta</taxon>
        <taxon>Embryophyta</taxon>
        <taxon>Tracheophyta</taxon>
        <taxon>Spermatophyta</taxon>
        <taxon>Magnoliopsida</taxon>
        <taxon>eudicotyledons</taxon>
        <taxon>Gunneridae</taxon>
        <taxon>Pentapetalae</taxon>
        <taxon>asterids</taxon>
        <taxon>lamiids</taxon>
        <taxon>Boraginales</taxon>
        <taxon>Boraginaceae</taxon>
        <taxon>Boraginoideae</taxon>
        <taxon>Lithospermeae</taxon>
        <taxon>Lithospermum</taxon>
    </lineage>
</organism>
<dbReference type="GO" id="GO:0005829">
    <property type="term" value="C:cytosol"/>
    <property type="evidence" value="ECO:0007669"/>
    <property type="project" value="TreeGrafter"/>
</dbReference>
<sequence length="1170" mass="134966">MKLHPLTTRASTINSGLNLYPNIKPGRFFSTAPPINPNTTNPCPNLKSNFTTQNPNQIRQSFWDNFYSSPILQNPIEKRQSFWDNLYFTTIKQSSKENQQSFCEKRKSFWDKLYFIAIKEKRHFFWEKRQSFWDKLYFTAINAATAICCFRPRKMAIGGVTFSSDDMIVKSANDRRLYRYIQLPNGLCALLVHDPEIYSDGEGEDIKGVDKEDDDDMEDDDEEEDSEMDEDEDDDEEGDEKEAKSSSQKKAAAAMCVGMGSFADPYEAQGLAHFLEHMLFMGSAEFPDENEYDSYLSKHGGSSNAYTETEYTCYHFDVKREFLEGALKRFSQFFIAPLVKAEAMEREVQAVDSEFNQVLQSDPCRLQQLQCHTSLPNHPHNRFFWGNKKSLVDAMEKGVDLREQILTLYHENYHGGSMKLVVIGGEMLDVLEAWVLELFGNIKKGPQAMPEATLNIPIWESSKLYRLQAVKDVHSLDLSWTLPSLRKDYMKKAEDYLAHLLGHEGRGSLLYFLKAGGLVTSISAGVGDDGLQRSSFAYVFGMSIHLTDSGLEKIFDIIGFVYQYIKLLHQSPPQEWIYKELQDIANMDFRFAEEQPQDDYAAELAANMLVYPAEHVVYGDYAYEVWDAQMINHILDYFRPENMRIDVVSKSFNKLGNLQHEPWFGSQYIVDNIPSFLLDSWKDPPEIDASLHLPSKNEFIPRDFSIHADSPPCSIVDGSIPRCILDEPLVKLWYKLDKTFKHPRANAYFRITLKGGYTSLRNALLTELFVLLLKDELNEIVYQASISKLETSVSLYGDKLELKVYGFNDKLSVLLSKILSVAKTYVPKEDRFQVIKEDLERTLRNTNMKPLNHASYLRLQVLCQIFWDVEDKSSLLKDLNLADLRSFILELRSQIYIEGICHGNLLEKEALSISDIFKSNLSEQPLQFEMRHREIVMCLPPAADLVRDVRVKNKLETNSVLELYFQIGPEIGPDLIKQKALIDLFDEIIEEPLFNQLRTKEQLGYVVDCAPRVTYRIVGFCFRVQSSEYHPVYLQGRVDSFIIGLDEMLQGLDDESFENYKNGLMAKLLEKDPSLQYETNRLWGQIVDKRYMFNMSEKEAEELKGIGKKDIIEWYRTYLRKPSPQCRRLGIRLWGCNTDLEGLATESKSTQVTDDLQAFKKTSEFYPSYC</sequence>
<dbReference type="InterPro" id="IPR001431">
    <property type="entry name" value="Pept_M16_Zn_BS"/>
</dbReference>
<evidence type="ECO:0000259" key="12">
    <source>
        <dbReference type="Pfam" id="PF16187"/>
    </source>
</evidence>
<dbReference type="InterPro" id="IPR050626">
    <property type="entry name" value="Peptidase_M16"/>
</dbReference>